<dbReference type="EMBL" id="JBHRYC010000034">
    <property type="protein sequence ID" value="MFC3637316.1"/>
    <property type="molecule type" value="Genomic_DNA"/>
</dbReference>
<dbReference type="RefSeq" id="WP_191320760.1">
    <property type="nucleotide sequence ID" value="NZ_BNCG01000024.1"/>
</dbReference>
<name>A0ABV7UFM9_9HYPH</name>
<evidence type="ECO:0000313" key="2">
    <source>
        <dbReference type="Proteomes" id="UP001595704"/>
    </source>
</evidence>
<proteinExistence type="predicted"/>
<gene>
    <name evidence="1" type="ORF">ACFONL_07955</name>
</gene>
<comment type="caution">
    <text evidence="1">The sequence shown here is derived from an EMBL/GenBank/DDBJ whole genome shotgun (WGS) entry which is preliminary data.</text>
</comment>
<keyword evidence="2" id="KW-1185">Reference proteome</keyword>
<protein>
    <submittedName>
        <fullName evidence="1">Uncharacterized protein</fullName>
    </submittedName>
</protein>
<reference evidence="2" key="1">
    <citation type="journal article" date="2019" name="Int. J. Syst. Evol. Microbiol.">
        <title>The Global Catalogue of Microorganisms (GCM) 10K type strain sequencing project: providing services to taxonomists for standard genome sequencing and annotation.</title>
        <authorList>
            <consortium name="The Broad Institute Genomics Platform"/>
            <consortium name="The Broad Institute Genome Sequencing Center for Infectious Disease"/>
            <person name="Wu L."/>
            <person name="Ma J."/>
        </authorList>
    </citation>
    <scope>NUCLEOTIDE SEQUENCE [LARGE SCALE GENOMIC DNA]</scope>
    <source>
        <strain evidence="2">KCTC 42282</strain>
    </source>
</reference>
<dbReference type="Proteomes" id="UP001595704">
    <property type="component" value="Unassembled WGS sequence"/>
</dbReference>
<sequence length="177" mass="19283">MPVTPKQIKTLLASLVAATAVPREKPFTRHDFDPMHGLAEIRYAAKRGYIAIINAEKSPDRFSFCLTAAGRQASTGWTARGAKHPAGSMLAKVEDLVWDLIEDNPPPEEGWLEASQVTAMPCPEAFGELLSRGYLEVNGPIDVPGTVVRLTKRGRRADTIAKTPAVRKPRIDTNPAV</sequence>
<organism evidence="1 2">
    <name type="scientific">Camelimonas fluminis</name>
    <dbReference type="NCBI Taxonomy" id="1576911"/>
    <lineage>
        <taxon>Bacteria</taxon>
        <taxon>Pseudomonadati</taxon>
        <taxon>Pseudomonadota</taxon>
        <taxon>Alphaproteobacteria</taxon>
        <taxon>Hyphomicrobiales</taxon>
        <taxon>Chelatococcaceae</taxon>
        <taxon>Camelimonas</taxon>
    </lineage>
</organism>
<evidence type="ECO:0000313" key="1">
    <source>
        <dbReference type="EMBL" id="MFC3637316.1"/>
    </source>
</evidence>
<accession>A0ABV7UFM9</accession>